<feature type="compositionally biased region" description="Polar residues" evidence="11">
    <location>
        <begin position="76"/>
        <end position="85"/>
    </location>
</feature>
<comment type="similarity">
    <text evidence="10">Belongs to the MICOS complex subunit Mic19 family. Metazoan Mic25 subfamily.</text>
</comment>
<name>A0A834PVG2_MARMO</name>
<evidence type="ECO:0000256" key="4">
    <source>
        <dbReference type="ARBA" id="ARBA00023054"/>
    </source>
</evidence>
<comment type="function">
    <text evidence="1">Component of the MICOS complex, a large protein complex of the mitochondrial inner membrane that plays crucial roles in the maintenance of crista junctions, inner membrane architecture, and formation of contact sites to the outer membrane.</text>
</comment>
<dbReference type="GO" id="GO:0042407">
    <property type="term" value="P:cristae formation"/>
    <property type="evidence" value="ECO:0007669"/>
    <property type="project" value="TreeGrafter"/>
</dbReference>
<evidence type="ECO:0000256" key="1">
    <source>
        <dbReference type="ARBA" id="ARBA00002689"/>
    </source>
</evidence>
<evidence type="ECO:0000256" key="5">
    <source>
        <dbReference type="ARBA" id="ARBA00023128"/>
    </source>
</evidence>
<dbReference type="GO" id="GO:0061617">
    <property type="term" value="C:MICOS complex"/>
    <property type="evidence" value="ECO:0007669"/>
    <property type="project" value="InterPro"/>
</dbReference>
<evidence type="ECO:0000256" key="10">
    <source>
        <dbReference type="ARBA" id="ARBA00034480"/>
    </source>
</evidence>
<gene>
    <name evidence="12" type="ORF">GHT09_009157</name>
</gene>
<proteinExistence type="inferred from homology"/>
<feature type="compositionally biased region" description="Basic and acidic residues" evidence="11">
    <location>
        <begin position="132"/>
        <end position="153"/>
    </location>
</feature>
<evidence type="ECO:0000256" key="8">
    <source>
        <dbReference type="ARBA" id="ARBA00023288"/>
    </source>
</evidence>
<dbReference type="InterPro" id="IPR007964">
    <property type="entry name" value="MIC19/MIC25"/>
</dbReference>
<keyword evidence="6" id="KW-0472">Membrane</keyword>
<keyword evidence="8" id="KW-0449">Lipoprotein</keyword>
<dbReference type="Pfam" id="PF05300">
    <property type="entry name" value="MIC19_MIC25"/>
    <property type="match status" value="1"/>
</dbReference>
<dbReference type="InterPro" id="IPR042860">
    <property type="entry name" value="MIC25"/>
</dbReference>
<dbReference type="AlphaFoldDB" id="A0A834PVG2"/>
<keyword evidence="3" id="KW-0999">Mitochondrion inner membrane</keyword>
<evidence type="ECO:0000256" key="7">
    <source>
        <dbReference type="ARBA" id="ARBA00023157"/>
    </source>
</evidence>
<feature type="region of interest" description="Disordered" evidence="11">
    <location>
        <begin position="117"/>
        <end position="153"/>
    </location>
</feature>
<dbReference type="Proteomes" id="UP000662637">
    <property type="component" value="Unassembled WGS sequence"/>
</dbReference>
<comment type="caution">
    <text evidence="12">The sequence shown here is derived from an EMBL/GenBank/DDBJ whole genome shotgun (WGS) entry which is preliminary data.</text>
</comment>
<dbReference type="EMBL" id="WJEC01008150">
    <property type="protein sequence ID" value="KAF7463626.1"/>
    <property type="molecule type" value="Genomic_DNA"/>
</dbReference>
<reference evidence="12" key="1">
    <citation type="submission" date="2020-08" db="EMBL/GenBank/DDBJ databases">
        <authorList>
            <person name="Shumante A."/>
            <person name="Zimin A.V."/>
            <person name="Puiu D."/>
            <person name="Salzberg S.L."/>
        </authorList>
    </citation>
    <scope>NUCLEOTIDE SEQUENCE</scope>
    <source>
        <strain evidence="12">WC2-LM</strain>
        <tissue evidence="12">Liver</tissue>
    </source>
</reference>
<evidence type="ECO:0000256" key="2">
    <source>
        <dbReference type="ARBA" id="ARBA00022707"/>
    </source>
</evidence>
<evidence type="ECO:0008006" key="14">
    <source>
        <dbReference type="Google" id="ProtNLM"/>
    </source>
</evidence>
<dbReference type="PANTHER" id="PTHR47609:SF1">
    <property type="entry name" value="MICOS COMPLEX SUBUNIT MIC25"/>
    <property type="match status" value="1"/>
</dbReference>
<keyword evidence="7" id="KW-1015">Disulfide bond</keyword>
<evidence type="ECO:0000313" key="13">
    <source>
        <dbReference type="Proteomes" id="UP000662637"/>
    </source>
</evidence>
<protein>
    <recommendedName>
        <fullName evidence="14">CHCH domain-containing protein</fullName>
    </recommendedName>
</protein>
<keyword evidence="4" id="KW-0175">Coiled coil</keyword>
<dbReference type="PANTHER" id="PTHR47609">
    <property type="entry name" value="MICOS COMPLEX SUBUNIT MIC25"/>
    <property type="match status" value="1"/>
</dbReference>
<comment type="subcellular location">
    <subcellularLocation>
        <location evidence="9">Mitochondrion inner membrane</location>
        <topology evidence="9">Lipid-anchor</topology>
    </subcellularLocation>
</comment>
<feature type="region of interest" description="Disordered" evidence="11">
    <location>
        <begin position="43"/>
        <end position="93"/>
    </location>
</feature>
<dbReference type="GO" id="GO:0006974">
    <property type="term" value="P:DNA damage response"/>
    <property type="evidence" value="ECO:0007669"/>
    <property type="project" value="TreeGrafter"/>
</dbReference>
<evidence type="ECO:0000256" key="3">
    <source>
        <dbReference type="ARBA" id="ARBA00022792"/>
    </source>
</evidence>
<evidence type="ECO:0000256" key="9">
    <source>
        <dbReference type="ARBA" id="ARBA00034476"/>
    </source>
</evidence>
<keyword evidence="5" id="KW-0496">Mitochondrion</keyword>
<evidence type="ECO:0000256" key="11">
    <source>
        <dbReference type="SAM" id="MobiDB-lite"/>
    </source>
</evidence>
<organism evidence="12 13">
    <name type="scientific">Marmota monax</name>
    <name type="common">Woodchuck</name>
    <dbReference type="NCBI Taxonomy" id="9995"/>
    <lineage>
        <taxon>Eukaryota</taxon>
        <taxon>Metazoa</taxon>
        <taxon>Chordata</taxon>
        <taxon>Craniata</taxon>
        <taxon>Vertebrata</taxon>
        <taxon>Euteleostomi</taxon>
        <taxon>Mammalia</taxon>
        <taxon>Eutheria</taxon>
        <taxon>Euarchontoglires</taxon>
        <taxon>Glires</taxon>
        <taxon>Rodentia</taxon>
        <taxon>Sciuromorpha</taxon>
        <taxon>Sciuridae</taxon>
        <taxon>Xerinae</taxon>
        <taxon>Marmotini</taxon>
        <taxon>Marmota</taxon>
    </lineage>
</organism>
<sequence>MGSTESCESRRVSFGLDEEERVRVLQGIRLSENVVNRMKDPCQPLDCQQPSPPYCTCTPAEGGSRAPPRESKLPQFDTSGEQQPSEVKEDLKRFQQEQASIQEELFQVVKREREAAAKHLKVPPPQDSSCTDPEKPKSAQLARELESREAEQRRREAFYREQLERIGKKNAEMYKLSSQQFHEAATKAESAIRPRRVEPVCSGLQAQILRCYREHLSEVLRCSDLVKAYQHCVSAHKG</sequence>
<evidence type="ECO:0000256" key="6">
    <source>
        <dbReference type="ARBA" id="ARBA00023136"/>
    </source>
</evidence>
<evidence type="ECO:0000313" key="12">
    <source>
        <dbReference type="EMBL" id="KAF7463626.1"/>
    </source>
</evidence>
<dbReference type="PROSITE" id="PS51808">
    <property type="entry name" value="CHCH"/>
    <property type="match status" value="1"/>
</dbReference>
<keyword evidence="2" id="KW-0519">Myristate</keyword>
<accession>A0A834PVG2</accession>